<dbReference type="InterPro" id="IPR008969">
    <property type="entry name" value="CarboxyPept-like_regulatory"/>
</dbReference>
<organism evidence="1 2">
    <name type="scientific">Flavobacterium croceum DSM 17960</name>
    <dbReference type="NCBI Taxonomy" id="1121886"/>
    <lineage>
        <taxon>Bacteria</taxon>
        <taxon>Pseudomonadati</taxon>
        <taxon>Bacteroidota</taxon>
        <taxon>Flavobacteriia</taxon>
        <taxon>Flavobacteriales</taxon>
        <taxon>Flavobacteriaceae</taxon>
        <taxon>Flavobacterium</taxon>
    </lineage>
</organism>
<reference evidence="1 2" key="1">
    <citation type="submission" date="2018-01" db="EMBL/GenBank/DDBJ databases">
        <title>Genomic Encyclopedia of Type Strains, Phase I: the one thousand microbial genomes (KMG-I) project.</title>
        <authorList>
            <person name="Goeker M."/>
        </authorList>
    </citation>
    <scope>NUCLEOTIDE SEQUENCE [LARGE SCALE GENOMIC DNA]</scope>
    <source>
        <strain evidence="1 2">DSM 17960</strain>
    </source>
</reference>
<keyword evidence="2" id="KW-1185">Reference proteome</keyword>
<gene>
    <name evidence="1" type="ORF">Q361_11051</name>
</gene>
<dbReference type="Proteomes" id="UP000237056">
    <property type="component" value="Unassembled WGS sequence"/>
</dbReference>
<proteinExistence type="predicted"/>
<dbReference type="GO" id="GO:0004180">
    <property type="term" value="F:carboxypeptidase activity"/>
    <property type="evidence" value="ECO:0007669"/>
    <property type="project" value="UniProtKB-KW"/>
</dbReference>
<keyword evidence="1" id="KW-0645">Protease</keyword>
<keyword evidence="1" id="KW-0378">Hydrolase</keyword>
<comment type="caution">
    <text evidence="1">The sequence shown here is derived from an EMBL/GenBank/DDBJ whole genome shotgun (WGS) entry which is preliminary data.</text>
</comment>
<evidence type="ECO:0000313" key="2">
    <source>
        <dbReference type="Proteomes" id="UP000237056"/>
    </source>
</evidence>
<sequence length="237" mass="27262">MIFRYTLCVLIFAIATILGYSQNQIHGIVVTDRNNALENINVTNLISKKQTVTNEKGMFTIAAELNDAIKISSVQYEDYYIKVDQKTINNNNIVIKLIAKSYELQQVNIVKLDAYKMGIINYKPKQYTVAQRRQYSNSFAGGGLVVGLINAINGKSKMLKKIVAEEKRYDIIIYLKTVFPDDYVVQNFKIPLEYSNGFRYYASYNQEVVELCKQKKVMDLQFLLTKLAVDYLQTIKE</sequence>
<dbReference type="RefSeq" id="WP_103726320.1">
    <property type="nucleotide sequence ID" value="NZ_PQNY01000010.1"/>
</dbReference>
<protein>
    <submittedName>
        <fullName evidence="1">Carboxypeptidase-like protein</fullName>
    </submittedName>
</protein>
<evidence type="ECO:0000313" key="1">
    <source>
        <dbReference type="EMBL" id="POS01468.1"/>
    </source>
</evidence>
<dbReference type="OrthoDB" id="1427655at2"/>
<name>A0A2S4N6W8_9FLAO</name>
<dbReference type="EMBL" id="PQNY01000010">
    <property type="protein sequence ID" value="POS01468.1"/>
    <property type="molecule type" value="Genomic_DNA"/>
</dbReference>
<dbReference type="AlphaFoldDB" id="A0A2S4N6W8"/>
<keyword evidence="1" id="KW-0121">Carboxypeptidase</keyword>
<dbReference type="SUPFAM" id="SSF49464">
    <property type="entry name" value="Carboxypeptidase regulatory domain-like"/>
    <property type="match status" value="1"/>
</dbReference>
<accession>A0A2S4N6W8</accession>
<dbReference type="Pfam" id="PF13715">
    <property type="entry name" value="CarbopepD_reg_2"/>
    <property type="match status" value="1"/>
</dbReference>